<dbReference type="Gene3D" id="3.40.630.30">
    <property type="match status" value="1"/>
</dbReference>
<keyword evidence="1 5" id="KW-0808">Transferase</keyword>
<feature type="transmembrane region" description="Helical" evidence="3">
    <location>
        <begin position="48"/>
        <end position="68"/>
    </location>
</feature>
<sequence>MNIRYRQLLQEDGLLLRQLILLYVDVFAMTASLPDETYLKNLLFQKNIGFFVATTNDIVIGGLTAYMLPSVYSEASEVYLYDLAVKEAYQRQGIGRRLLDTLGTWCRAHGVSDFFVQASATDSAALDFYHATGGVPEAVAHFSYATGK</sequence>
<keyword evidence="2" id="KW-0012">Acyltransferase</keyword>
<evidence type="ECO:0000259" key="4">
    <source>
        <dbReference type="PROSITE" id="PS51186"/>
    </source>
</evidence>
<dbReference type="Proteomes" id="UP000198757">
    <property type="component" value="Unassembled WGS sequence"/>
</dbReference>
<keyword evidence="3" id="KW-1133">Transmembrane helix</keyword>
<dbReference type="RefSeq" id="WP_090392369.1">
    <property type="nucleotide sequence ID" value="NZ_FMZO01000017.1"/>
</dbReference>
<dbReference type="OrthoDB" id="9797178at2"/>
<name>A0A1G6Z371_NIADE</name>
<evidence type="ECO:0000256" key="3">
    <source>
        <dbReference type="SAM" id="Phobius"/>
    </source>
</evidence>
<keyword evidence="3" id="KW-0812">Transmembrane</keyword>
<dbReference type="SUPFAM" id="SSF55729">
    <property type="entry name" value="Acyl-CoA N-acyltransferases (Nat)"/>
    <property type="match status" value="1"/>
</dbReference>
<gene>
    <name evidence="5" type="ORF">SAMN04487894_11743</name>
</gene>
<dbReference type="AlphaFoldDB" id="A0A1G6Z371"/>
<feature type="domain" description="N-acetyltransferase" evidence="4">
    <location>
        <begin position="3"/>
        <end position="148"/>
    </location>
</feature>
<reference evidence="6" key="1">
    <citation type="submission" date="2016-10" db="EMBL/GenBank/DDBJ databases">
        <authorList>
            <person name="Varghese N."/>
            <person name="Submissions S."/>
        </authorList>
    </citation>
    <scope>NUCLEOTIDE SEQUENCE [LARGE SCALE GENOMIC DNA]</scope>
    <source>
        <strain evidence="6">DSM 25811 / CCM 8410 / LMG 26954 / E90</strain>
    </source>
</reference>
<evidence type="ECO:0000313" key="5">
    <source>
        <dbReference type="EMBL" id="SDD97214.1"/>
    </source>
</evidence>
<dbReference type="STRING" id="1285928.SAMN04487894_11743"/>
<dbReference type="InterPro" id="IPR000182">
    <property type="entry name" value="GNAT_dom"/>
</dbReference>
<evidence type="ECO:0000313" key="6">
    <source>
        <dbReference type="Proteomes" id="UP000198757"/>
    </source>
</evidence>
<keyword evidence="3" id="KW-0472">Membrane</keyword>
<evidence type="ECO:0000256" key="1">
    <source>
        <dbReference type="ARBA" id="ARBA00022679"/>
    </source>
</evidence>
<dbReference type="CDD" id="cd04301">
    <property type="entry name" value="NAT_SF"/>
    <property type="match status" value="1"/>
</dbReference>
<keyword evidence="6" id="KW-1185">Reference proteome</keyword>
<dbReference type="Pfam" id="PF00583">
    <property type="entry name" value="Acetyltransf_1"/>
    <property type="match status" value="1"/>
</dbReference>
<dbReference type="InterPro" id="IPR051556">
    <property type="entry name" value="N-term/lysine_N-AcTrnsfr"/>
</dbReference>
<dbReference type="GO" id="GO:0016747">
    <property type="term" value="F:acyltransferase activity, transferring groups other than amino-acyl groups"/>
    <property type="evidence" value="ECO:0007669"/>
    <property type="project" value="InterPro"/>
</dbReference>
<dbReference type="InterPro" id="IPR016181">
    <property type="entry name" value="Acyl_CoA_acyltransferase"/>
</dbReference>
<dbReference type="EMBL" id="FMZO01000017">
    <property type="protein sequence ID" value="SDD97214.1"/>
    <property type="molecule type" value="Genomic_DNA"/>
</dbReference>
<proteinExistence type="predicted"/>
<protein>
    <submittedName>
        <fullName evidence="5">Aminoglycoside 3-N-acetyltransferase I</fullName>
    </submittedName>
</protein>
<dbReference type="PANTHER" id="PTHR42919:SF8">
    <property type="entry name" value="N-ALPHA-ACETYLTRANSFERASE 50"/>
    <property type="match status" value="1"/>
</dbReference>
<accession>A0A1G6Z371</accession>
<feature type="transmembrane region" description="Helical" evidence="3">
    <location>
        <begin position="14"/>
        <end position="33"/>
    </location>
</feature>
<organism evidence="5 6">
    <name type="scientific">Niabella drilacis (strain DSM 25811 / CCM 8410 / CCUG 62505 / LMG 26954 / E90)</name>
    <dbReference type="NCBI Taxonomy" id="1285928"/>
    <lineage>
        <taxon>Bacteria</taxon>
        <taxon>Pseudomonadati</taxon>
        <taxon>Bacteroidota</taxon>
        <taxon>Chitinophagia</taxon>
        <taxon>Chitinophagales</taxon>
        <taxon>Chitinophagaceae</taxon>
        <taxon>Niabella</taxon>
    </lineage>
</organism>
<dbReference type="PROSITE" id="PS51186">
    <property type="entry name" value="GNAT"/>
    <property type="match status" value="1"/>
</dbReference>
<dbReference type="PANTHER" id="PTHR42919">
    <property type="entry name" value="N-ALPHA-ACETYLTRANSFERASE"/>
    <property type="match status" value="1"/>
</dbReference>
<evidence type="ECO:0000256" key="2">
    <source>
        <dbReference type="ARBA" id="ARBA00023315"/>
    </source>
</evidence>